<name>A0A1G2EMK1_9BACT</name>
<comment type="caution">
    <text evidence="1">The sequence shown here is derived from an EMBL/GenBank/DDBJ whole genome shotgun (WGS) entry which is preliminary data.</text>
</comment>
<dbReference type="Gene3D" id="2.40.30.10">
    <property type="entry name" value="Translation factors"/>
    <property type="match status" value="1"/>
</dbReference>
<proteinExistence type="predicted"/>
<gene>
    <name evidence="1" type="ORF">A2365_02625</name>
</gene>
<dbReference type="InterPro" id="IPR009000">
    <property type="entry name" value="Transl_B-barrel_sf"/>
</dbReference>
<dbReference type="SUPFAM" id="SSF50447">
    <property type="entry name" value="Translation proteins"/>
    <property type="match status" value="1"/>
</dbReference>
<dbReference type="AlphaFoldDB" id="A0A1G2EMK1"/>
<evidence type="ECO:0008006" key="3">
    <source>
        <dbReference type="Google" id="ProtNLM"/>
    </source>
</evidence>
<dbReference type="Proteomes" id="UP000177740">
    <property type="component" value="Unassembled WGS sequence"/>
</dbReference>
<evidence type="ECO:0000313" key="2">
    <source>
        <dbReference type="Proteomes" id="UP000177740"/>
    </source>
</evidence>
<accession>A0A1G2EMK1</accession>
<reference evidence="1 2" key="1">
    <citation type="journal article" date="2016" name="Nat. Commun.">
        <title>Thousands of microbial genomes shed light on interconnected biogeochemical processes in an aquifer system.</title>
        <authorList>
            <person name="Anantharaman K."/>
            <person name="Brown C.T."/>
            <person name="Hug L.A."/>
            <person name="Sharon I."/>
            <person name="Castelle C.J."/>
            <person name="Probst A.J."/>
            <person name="Thomas B.C."/>
            <person name="Singh A."/>
            <person name="Wilkins M.J."/>
            <person name="Karaoz U."/>
            <person name="Brodie E.L."/>
            <person name="Williams K.H."/>
            <person name="Hubbard S.S."/>
            <person name="Banfield J.F."/>
        </authorList>
    </citation>
    <scope>NUCLEOTIDE SEQUENCE [LARGE SCALE GENOMIC DNA]</scope>
</reference>
<evidence type="ECO:0000313" key="1">
    <source>
        <dbReference type="EMBL" id="OGZ26977.1"/>
    </source>
</evidence>
<protein>
    <recommendedName>
        <fullName evidence="3">Translation elongation factor-like protein</fullName>
    </recommendedName>
</protein>
<dbReference type="EMBL" id="MHMM01000012">
    <property type="protein sequence ID" value="OGZ26977.1"/>
    <property type="molecule type" value="Genomic_DNA"/>
</dbReference>
<sequence>MIKKEKPIGKVTHYFGKIKVAVVKLSAPLSVGEKIRVSGGQETDFRQTVKSIEYDHKKLVRAGKGKAIGLKMAKKVREGFKLFKLK</sequence>
<dbReference type="STRING" id="1801677.A2365_02625"/>
<organism evidence="1 2">
    <name type="scientific">Candidatus Nealsonbacteria bacterium RIFOXYB1_FULL_40_15</name>
    <dbReference type="NCBI Taxonomy" id="1801677"/>
    <lineage>
        <taxon>Bacteria</taxon>
        <taxon>Candidatus Nealsoniibacteriota</taxon>
    </lineage>
</organism>